<reference evidence="7 8" key="1">
    <citation type="submission" date="2023-09" db="EMBL/GenBank/DDBJ databases">
        <title>Nesidiocoris tenuis whole genome shotgun sequence.</title>
        <authorList>
            <person name="Shibata T."/>
            <person name="Shimoda M."/>
            <person name="Kobayashi T."/>
            <person name="Uehara T."/>
        </authorList>
    </citation>
    <scope>NUCLEOTIDE SEQUENCE [LARGE SCALE GENOMIC DNA]</scope>
    <source>
        <strain evidence="7 8">Japan</strain>
    </source>
</reference>
<name>A0ABN7B2M0_9HEMI</name>
<sequence length="407" mass="45750">MEDANPKYAHLPGIAYDQPDFYETSDLPEADQSHDDPEEDSESIEHLHINASTAFDRFKGKVLDAKTVDFSDRLSRKLRTGYTAQFREYELVGQGEKETPLQKYQRIKCEMKELMEEITKIKEDESSELPNSAIINHLETMNRQLEELRLDRSLGTEVVSNLADPQGAQIKKMLTSLDKLGGSWDSPSRTSEAAVDAQRGQPYEVRYQVLSRPQQAHLAQVARIAELEERVKKLNSLVSSAPDNLRRIGGQEKSLSETARLVSSKVALLETSQLEAVEARMAGLLTKMDQVAERTSAITGSTDVDRDNMIRELYELAKTAEEMTQLLPRTLDRMAALEGLHQQGTNFVKSLNQIESMQQVLANSCETTKEAVKKLEENFSASIKSLKKSLEDVDTKARSLAESRKKS</sequence>
<evidence type="ECO:0000256" key="1">
    <source>
        <dbReference type="ARBA" id="ARBA00004496"/>
    </source>
</evidence>
<evidence type="ECO:0000313" key="7">
    <source>
        <dbReference type="EMBL" id="BES96997.1"/>
    </source>
</evidence>
<accession>A0ABN7B2M0</accession>
<dbReference type="InterPro" id="IPR028133">
    <property type="entry name" value="Dynamitin"/>
</dbReference>
<keyword evidence="8" id="KW-1185">Reference proteome</keyword>
<gene>
    <name evidence="7" type="ORF">NTJ_09810</name>
</gene>
<protein>
    <submittedName>
        <fullName evidence="7">Dynactin subunit</fullName>
    </submittedName>
</protein>
<keyword evidence="3" id="KW-0963">Cytoplasm</keyword>
<dbReference type="Pfam" id="PF04912">
    <property type="entry name" value="Dynamitin"/>
    <property type="match status" value="1"/>
</dbReference>
<evidence type="ECO:0000256" key="2">
    <source>
        <dbReference type="ARBA" id="ARBA00006176"/>
    </source>
</evidence>
<evidence type="ECO:0000256" key="4">
    <source>
        <dbReference type="ARBA" id="ARBA00023017"/>
    </source>
</evidence>
<dbReference type="EMBL" id="AP028915">
    <property type="protein sequence ID" value="BES96997.1"/>
    <property type="molecule type" value="Genomic_DNA"/>
</dbReference>
<dbReference type="Proteomes" id="UP001307889">
    <property type="component" value="Chromosome 7"/>
</dbReference>
<keyword evidence="4" id="KW-0243">Dynein</keyword>
<keyword evidence="5" id="KW-0175">Coiled coil</keyword>
<comment type="subcellular location">
    <subcellularLocation>
        <location evidence="1">Cytoplasm</location>
    </subcellularLocation>
</comment>
<feature type="region of interest" description="Disordered" evidence="6">
    <location>
        <begin position="1"/>
        <end position="44"/>
    </location>
</feature>
<dbReference type="PANTHER" id="PTHR15346">
    <property type="entry name" value="DYNACTIN SUBUNIT"/>
    <property type="match status" value="1"/>
</dbReference>
<evidence type="ECO:0000256" key="3">
    <source>
        <dbReference type="ARBA" id="ARBA00022490"/>
    </source>
</evidence>
<evidence type="ECO:0000256" key="6">
    <source>
        <dbReference type="SAM" id="MobiDB-lite"/>
    </source>
</evidence>
<evidence type="ECO:0000256" key="5">
    <source>
        <dbReference type="SAM" id="Coils"/>
    </source>
</evidence>
<organism evidence="7 8">
    <name type="scientific">Nesidiocoris tenuis</name>
    <dbReference type="NCBI Taxonomy" id="355587"/>
    <lineage>
        <taxon>Eukaryota</taxon>
        <taxon>Metazoa</taxon>
        <taxon>Ecdysozoa</taxon>
        <taxon>Arthropoda</taxon>
        <taxon>Hexapoda</taxon>
        <taxon>Insecta</taxon>
        <taxon>Pterygota</taxon>
        <taxon>Neoptera</taxon>
        <taxon>Paraneoptera</taxon>
        <taxon>Hemiptera</taxon>
        <taxon>Heteroptera</taxon>
        <taxon>Panheteroptera</taxon>
        <taxon>Cimicomorpha</taxon>
        <taxon>Miridae</taxon>
        <taxon>Dicyphina</taxon>
        <taxon>Nesidiocoris</taxon>
    </lineage>
</organism>
<comment type="similarity">
    <text evidence="2">Belongs to the dynactin subunit 2 family.</text>
</comment>
<evidence type="ECO:0000313" key="8">
    <source>
        <dbReference type="Proteomes" id="UP001307889"/>
    </source>
</evidence>
<feature type="coiled-coil region" evidence="5">
    <location>
        <begin position="104"/>
        <end position="151"/>
    </location>
</feature>
<proteinExistence type="inferred from homology"/>